<keyword evidence="3 5" id="KW-0533">Nickel</keyword>
<proteinExistence type="inferred from homology"/>
<dbReference type="GO" id="GO:0065003">
    <property type="term" value="P:protein-containing complex assembly"/>
    <property type="evidence" value="ECO:0007669"/>
    <property type="project" value="InterPro"/>
</dbReference>
<evidence type="ECO:0000313" key="9">
    <source>
        <dbReference type="Proteomes" id="UP000030960"/>
    </source>
</evidence>
<dbReference type="GO" id="GO:0006457">
    <property type="term" value="P:protein folding"/>
    <property type="evidence" value="ECO:0007669"/>
    <property type="project" value="InterPro"/>
</dbReference>
<dbReference type="SUPFAM" id="SSF69737">
    <property type="entry name" value="Urease metallochaperone UreE, C-terminal domain"/>
    <property type="match status" value="1"/>
</dbReference>
<dbReference type="EMBL" id="JSUQ01000001">
    <property type="protein sequence ID" value="KHQ55038.1"/>
    <property type="molecule type" value="Genomic_DNA"/>
</dbReference>
<dbReference type="PIRSF" id="PIRSF036402">
    <property type="entry name" value="Ureas_acces_UreE"/>
    <property type="match status" value="1"/>
</dbReference>
<feature type="domain" description="UreE urease accessory N-terminal" evidence="7">
    <location>
        <begin position="5"/>
        <end position="69"/>
    </location>
</feature>
<evidence type="ECO:0000256" key="2">
    <source>
        <dbReference type="ARBA" id="ARBA00022490"/>
    </source>
</evidence>
<protein>
    <recommendedName>
        <fullName evidence="5">Urease accessory protein UreE</fullName>
    </recommendedName>
</protein>
<keyword evidence="4 5" id="KW-0143">Chaperone</keyword>
<dbReference type="SMART" id="SM00988">
    <property type="entry name" value="UreE_N"/>
    <property type="match status" value="1"/>
</dbReference>
<dbReference type="OrthoDB" id="9802215at2"/>
<dbReference type="Pfam" id="PF02814">
    <property type="entry name" value="UreE_N"/>
    <property type="match status" value="1"/>
</dbReference>
<evidence type="ECO:0000256" key="4">
    <source>
        <dbReference type="ARBA" id="ARBA00023186"/>
    </source>
</evidence>
<feature type="compositionally biased region" description="Basic and acidic residues" evidence="6">
    <location>
        <begin position="145"/>
        <end position="156"/>
    </location>
</feature>
<dbReference type="Pfam" id="PF05194">
    <property type="entry name" value="UreE_C"/>
    <property type="match status" value="1"/>
</dbReference>
<evidence type="ECO:0000256" key="5">
    <source>
        <dbReference type="HAMAP-Rule" id="MF_00822"/>
    </source>
</evidence>
<dbReference type="InterPro" id="IPR036118">
    <property type="entry name" value="UreE_N_sf"/>
</dbReference>
<dbReference type="AlphaFoldDB" id="A0A0B3S7U9"/>
<comment type="function">
    <text evidence="5">Involved in urease metallocenter assembly. Binds nickel. Probably functions as a nickel donor during metallocenter assembly.</text>
</comment>
<reference evidence="8 9" key="1">
    <citation type="submission" date="2014-10" db="EMBL/GenBank/DDBJ databases">
        <title>Genome sequence of Ponticoccus sp. strain UMTAT08 isolated from clonal culture of toxic dinoflagellate Alexandrium tamiyavanichii.</title>
        <authorList>
            <person name="Gan H.Y."/>
            <person name="Muhd D.-D."/>
            <person name="Mohd Noor M.E."/>
            <person name="Yeong Y.S."/>
            <person name="Usup G."/>
        </authorList>
    </citation>
    <scope>NUCLEOTIDE SEQUENCE [LARGE SCALE GENOMIC DNA]</scope>
    <source>
        <strain evidence="8 9">UMTAT08</strain>
    </source>
</reference>
<dbReference type="GO" id="GO:0019627">
    <property type="term" value="P:urea metabolic process"/>
    <property type="evidence" value="ECO:0007669"/>
    <property type="project" value="InterPro"/>
</dbReference>
<dbReference type="Gene3D" id="3.30.70.790">
    <property type="entry name" value="UreE, C-terminal domain"/>
    <property type="match status" value="1"/>
</dbReference>
<organism evidence="8 9">
    <name type="scientific">Mameliella alba</name>
    <dbReference type="NCBI Taxonomy" id="561184"/>
    <lineage>
        <taxon>Bacteria</taxon>
        <taxon>Pseudomonadati</taxon>
        <taxon>Pseudomonadota</taxon>
        <taxon>Alphaproteobacteria</taxon>
        <taxon>Rhodobacterales</taxon>
        <taxon>Roseobacteraceae</taxon>
        <taxon>Mameliella</taxon>
    </lineage>
</organism>
<dbReference type="PATRIC" id="fig|1515334.3.peg.72"/>
<evidence type="ECO:0000256" key="1">
    <source>
        <dbReference type="ARBA" id="ARBA00004496"/>
    </source>
</evidence>
<dbReference type="InterPro" id="IPR004029">
    <property type="entry name" value="UreE_N"/>
</dbReference>
<keyword evidence="2 5" id="KW-0963">Cytoplasm</keyword>
<name>A0A0B3S7U9_9RHOB</name>
<dbReference type="GO" id="GO:0005737">
    <property type="term" value="C:cytoplasm"/>
    <property type="evidence" value="ECO:0007669"/>
    <property type="project" value="UniProtKB-SubCell"/>
</dbReference>
<comment type="subcellular location">
    <subcellularLocation>
        <location evidence="1 5">Cytoplasm</location>
    </subcellularLocation>
</comment>
<accession>A0A0B3S7U9</accession>
<comment type="similarity">
    <text evidence="5">Belongs to the UreE family.</text>
</comment>
<evidence type="ECO:0000256" key="3">
    <source>
        <dbReference type="ARBA" id="ARBA00022596"/>
    </source>
</evidence>
<feature type="region of interest" description="Disordered" evidence="6">
    <location>
        <begin position="134"/>
        <end position="156"/>
    </location>
</feature>
<dbReference type="HAMAP" id="MF_00822">
    <property type="entry name" value="UreE"/>
    <property type="match status" value="1"/>
</dbReference>
<dbReference type="Proteomes" id="UP000030960">
    <property type="component" value="Unassembled WGS sequence"/>
</dbReference>
<evidence type="ECO:0000256" key="6">
    <source>
        <dbReference type="SAM" id="MobiDB-lite"/>
    </source>
</evidence>
<dbReference type="CDD" id="cd00571">
    <property type="entry name" value="UreE"/>
    <property type="match status" value="1"/>
</dbReference>
<evidence type="ECO:0000259" key="7">
    <source>
        <dbReference type="SMART" id="SM00988"/>
    </source>
</evidence>
<evidence type="ECO:0000313" key="8">
    <source>
        <dbReference type="EMBL" id="KHQ55038.1"/>
    </source>
</evidence>
<dbReference type="SUPFAM" id="SSF69287">
    <property type="entry name" value="Urease metallochaperone UreE, N-terminal domain"/>
    <property type="match status" value="1"/>
</dbReference>
<dbReference type="GO" id="GO:0051082">
    <property type="term" value="F:unfolded protein binding"/>
    <property type="evidence" value="ECO:0007669"/>
    <property type="project" value="UniProtKB-UniRule"/>
</dbReference>
<dbReference type="InterPro" id="IPR012406">
    <property type="entry name" value="UreE"/>
</dbReference>
<dbReference type="STRING" id="561184.SAMN05216376_10374"/>
<comment type="caution">
    <text evidence="8">The sequence shown here is derived from an EMBL/GenBank/DDBJ whole genome shotgun (WGS) entry which is preliminary data.</text>
</comment>
<sequence length="156" mass="17299">MTELPVAQTLRPAGSWSGEHETCRLTYDERFLRRKVLTTVNGERFVVDLEKTTSLEEGDALECDDGRLIEVVAAAEDLLAVSGDLPRLAWHIGNRHTPCQMAGTVLLIQRDPVIRHMLEHLGAGITEIQEPFMPEGGAYGHGRTHSHEHGHTAHAH</sequence>
<dbReference type="RefSeq" id="WP_043135958.1">
    <property type="nucleotide sequence ID" value="NZ_JSUQ01000001.1"/>
</dbReference>
<dbReference type="GO" id="GO:0016151">
    <property type="term" value="F:nickel cation binding"/>
    <property type="evidence" value="ECO:0007669"/>
    <property type="project" value="UniProtKB-UniRule"/>
</dbReference>
<dbReference type="Gene3D" id="2.60.260.20">
    <property type="entry name" value="Urease metallochaperone UreE, N-terminal domain"/>
    <property type="match status" value="1"/>
</dbReference>
<keyword evidence="9" id="KW-1185">Reference proteome</keyword>
<gene>
    <name evidence="5 8" type="primary">ureE</name>
    <name evidence="8" type="ORF">OA50_00072</name>
</gene>
<dbReference type="InterPro" id="IPR007864">
    <property type="entry name" value="UreE_C_dom"/>
</dbReference>